<accession>A0A8S5UK48</accession>
<feature type="coiled-coil region" evidence="1">
    <location>
        <begin position="45"/>
        <end position="79"/>
    </location>
</feature>
<protein>
    <submittedName>
        <fullName evidence="2">Resistance protein</fullName>
    </submittedName>
</protein>
<organism evidence="2">
    <name type="scientific">Ackermannviridae sp. ctkHJ36</name>
    <dbReference type="NCBI Taxonomy" id="2825754"/>
    <lineage>
        <taxon>Viruses</taxon>
        <taxon>Duplodnaviria</taxon>
        <taxon>Heunggongvirae</taxon>
        <taxon>Uroviricota</taxon>
        <taxon>Caudoviricetes</taxon>
        <taxon>Pantevenvirales</taxon>
        <taxon>Ackermannviridae</taxon>
    </lineage>
</organism>
<dbReference type="EMBL" id="BK016098">
    <property type="protein sequence ID" value="DAF94873.1"/>
    <property type="molecule type" value="Genomic_DNA"/>
</dbReference>
<keyword evidence="1" id="KW-0175">Coiled coil</keyword>
<dbReference type="InterPro" id="IPR008840">
    <property type="entry name" value="Sipho_Gp157"/>
</dbReference>
<sequence length="154" mass="16993">MNLYEIDKAILDCIDQETGELLDEEALTNLQMERTQKIKNVALWLKNLNASAAAYKAERDAFDERMEQAQKKAESLKRYLADALGGEKFVTDECAVSFRKSTAVNVLDEAAIPAAYMTEKVKRSPDKTAIKAAIKGGEVVPGVALVENLSVQIK</sequence>
<reference evidence="2" key="1">
    <citation type="journal article" date="2021" name="Proc. Natl. Acad. Sci. U.S.A.">
        <title>A Catalog of Tens of Thousands of Viruses from Human Metagenomes Reveals Hidden Associations with Chronic Diseases.</title>
        <authorList>
            <person name="Tisza M.J."/>
            <person name="Buck C.B."/>
        </authorList>
    </citation>
    <scope>NUCLEOTIDE SEQUENCE</scope>
    <source>
        <strain evidence="2">CtkHJ36</strain>
    </source>
</reference>
<dbReference type="Pfam" id="PF05565">
    <property type="entry name" value="Sipho_Gp157"/>
    <property type="match status" value="1"/>
</dbReference>
<evidence type="ECO:0000313" key="2">
    <source>
        <dbReference type="EMBL" id="DAF94873.1"/>
    </source>
</evidence>
<name>A0A8S5UK48_9CAUD</name>
<proteinExistence type="predicted"/>
<evidence type="ECO:0000256" key="1">
    <source>
        <dbReference type="SAM" id="Coils"/>
    </source>
</evidence>